<name>A0ABN9XFJ6_9DINO</name>
<feature type="repeat" description="PPR" evidence="1">
    <location>
        <begin position="65"/>
        <end position="99"/>
    </location>
</feature>
<dbReference type="EMBL" id="CAUYUJ010020236">
    <property type="protein sequence ID" value="CAK0896767.1"/>
    <property type="molecule type" value="Genomic_DNA"/>
</dbReference>
<accession>A0ABN9XFJ6</accession>
<dbReference type="InterPro" id="IPR002885">
    <property type="entry name" value="PPR_rpt"/>
</dbReference>
<keyword evidence="3" id="KW-1185">Reference proteome</keyword>
<proteinExistence type="predicted"/>
<dbReference type="InterPro" id="IPR011990">
    <property type="entry name" value="TPR-like_helical_dom_sf"/>
</dbReference>
<gene>
    <name evidence="2" type="ORF">PCOR1329_LOCUS75136</name>
</gene>
<protein>
    <submittedName>
        <fullName evidence="2">Uncharacterized protein</fullName>
    </submittedName>
</protein>
<sequence>MMAAGVEQDSTVRASLVRAFGLAAAQLAPAGGAPGAAAEREAARGRLLAHVWSVIQEAKREGPIPAVLFDAVVHAYCDAGLPAHAEELLGMGAELGCEPSAEAFARVLHALEGEPRQFFALWERMLAETGARPGPLAMQLALGVAAASRDARRAQAVLELMFAAREAPAAEAADALRSLPPGPEAAAVRRLLNELGRA</sequence>
<reference evidence="2" key="1">
    <citation type="submission" date="2023-10" db="EMBL/GenBank/DDBJ databases">
        <authorList>
            <person name="Chen Y."/>
            <person name="Shah S."/>
            <person name="Dougan E. K."/>
            <person name="Thang M."/>
            <person name="Chan C."/>
        </authorList>
    </citation>
    <scope>NUCLEOTIDE SEQUENCE [LARGE SCALE GENOMIC DNA]</scope>
</reference>
<dbReference type="Gene3D" id="1.25.40.10">
    <property type="entry name" value="Tetratricopeptide repeat domain"/>
    <property type="match status" value="1"/>
</dbReference>
<organism evidence="2 3">
    <name type="scientific">Prorocentrum cordatum</name>
    <dbReference type="NCBI Taxonomy" id="2364126"/>
    <lineage>
        <taxon>Eukaryota</taxon>
        <taxon>Sar</taxon>
        <taxon>Alveolata</taxon>
        <taxon>Dinophyceae</taxon>
        <taxon>Prorocentrales</taxon>
        <taxon>Prorocentraceae</taxon>
        <taxon>Prorocentrum</taxon>
    </lineage>
</organism>
<evidence type="ECO:0000313" key="3">
    <source>
        <dbReference type="Proteomes" id="UP001189429"/>
    </source>
</evidence>
<comment type="caution">
    <text evidence="2">The sequence shown here is derived from an EMBL/GenBank/DDBJ whole genome shotgun (WGS) entry which is preliminary data.</text>
</comment>
<dbReference type="PROSITE" id="PS51375">
    <property type="entry name" value="PPR"/>
    <property type="match status" value="1"/>
</dbReference>
<evidence type="ECO:0000313" key="2">
    <source>
        <dbReference type="EMBL" id="CAK0896767.1"/>
    </source>
</evidence>
<evidence type="ECO:0000256" key="1">
    <source>
        <dbReference type="PROSITE-ProRule" id="PRU00708"/>
    </source>
</evidence>
<dbReference type="Proteomes" id="UP001189429">
    <property type="component" value="Unassembled WGS sequence"/>
</dbReference>